<proteinExistence type="predicted"/>
<gene>
    <name evidence="1" type="ORF">QNI22_30310</name>
</gene>
<dbReference type="RefSeq" id="WP_314516735.1">
    <property type="nucleotide sequence ID" value="NZ_JASJOU010000014.1"/>
</dbReference>
<evidence type="ECO:0000313" key="2">
    <source>
        <dbReference type="Proteomes" id="UP001232063"/>
    </source>
</evidence>
<name>A0AAE3R851_9BACT</name>
<keyword evidence="2" id="KW-1185">Reference proteome</keyword>
<comment type="caution">
    <text evidence="1">The sequence shown here is derived from an EMBL/GenBank/DDBJ whole genome shotgun (WGS) entry which is preliminary data.</text>
</comment>
<dbReference type="Proteomes" id="UP001232063">
    <property type="component" value="Unassembled WGS sequence"/>
</dbReference>
<dbReference type="EMBL" id="JASJOU010000014">
    <property type="protein sequence ID" value="MDJ1504995.1"/>
    <property type="molecule type" value="Genomic_DNA"/>
</dbReference>
<accession>A0AAE3R851</accession>
<reference evidence="1" key="1">
    <citation type="submission" date="2023-05" db="EMBL/GenBank/DDBJ databases">
        <authorList>
            <person name="Zhang X."/>
        </authorList>
    </citation>
    <scope>NUCLEOTIDE SEQUENCE</scope>
    <source>
        <strain evidence="1">BD1B2-1</strain>
    </source>
</reference>
<protein>
    <submittedName>
        <fullName evidence="1">Uncharacterized protein</fullName>
    </submittedName>
</protein>
<organism evidence="1 2">
    <name type="scientific">Xanthocytophaga agilis</name>
    <dbReference type="NCBI Taxonomy" id="3048010"/>
    <lineage>
        <taxon>Bacteria</taxon>
        <taxon>Pseudomonadati</taxon>
        <taxon>Bacteroidota</taxon>
        <taxon>Cytophagia</taxon>
        <taxon>Cytophagales</taxon>
        <taxon>Rhodocytophagaceae</taxon>
        <taxon>Xanthocytophaga</taxon>
    </lineage>
</organism>
<sequence length="100" mass="11397">MKKTSIIFLSVLSVAALAVVLYMKFFKVDFAIIQVDKVLFNVTFRFMGKTYTVNRSEQNSAITQGSFTLNISKTSLTSSTLHFEIKRNGKIVRTENVYFI</sequence>
<dbReference type="AlphaFoldDB" id="A0AAE3R851"/>
<evidence type="ECO:0000313" key="1">
    <source>
        <dbReference type="EMBL" id="MDJ1504995.1"/>
    </source>
</evidence>